<dbReference type="HAMAP" id="MF_01151">
    <property type="entry name" value="GrpE"/>
    <property type="match status" value="1"/>
</dbReference>
<comment type="similarity">
    <text evidence="2 10 12">Belongs to the GrpE family.</text>
</comment>
<dbReference type="CDD" id="cd00446">
    <property type="entry name" value="GrpE"/>
    <property type="match status" value="1"/>
</dbReference>
<evidence type="ECO:0000256" key="2">
    <source>
        <dbReference type="ARBA" id="ARBA00009054"/>
    </source>
</evidence>
<dbReference type="GO" id="GO:0006457">
    <property type="term" value="P:protein folding"/>
    <property type="evidence" value="ECO:0007669"/>
    <property type="project" value="InterPro"/>
</dbReference>
<comment type="subcellular location">
    <subcellularLocation>
        <location evidence="1 10">Cytoplasm</location>
    </subcellularLocation>
</comment>
<dbReference type="InterPro" id="IPR009012">
    <property type="entry name" value="GrpE_head"/>
</dbReference>
<dbReference type="RefSeq" id="WP_089302129.1">
    <property type="nucleotide sequence ID" value="NZ_FZNW01000014.1"/>
</dbReference>
<evidence type="ECO:0000256" key="13">
    <source>
        <dbReference type="SAM" id="MobiDB-lite"/>
    </source>
</evidence>
<dbReference type="FunFam" id="2.30.22.10:FF:000001">
    <property type="entry name" value="Protein GrpE"/>
    <property type="match status" value="1"/>
</dbReference>
<evidence type="ECO:0000256" key="9">
    <source>
        <dbReference type="ARBA" id="ARBA00076414"/>
    </source>
</evidence>
<protein>
    <recommendedName>
        <fullName evidence="8 10">Protein GrpE</fullName>
    </recommendedName>
    <alternativeName>
        <fullName evidence="9 10">HSP-70 cofactor</fullName>
    </alternativeName>
</protein>
<dbReference type="InterPro" id="IPR013805">
    <property type="entry name" value="GrpE_CC"/>
</dbReference>
<dbReference type="Gene3D" id="3.90.20.20">
    <property type="match status" value="1"/>
</dbReference>
<sequence>MTANDQEFQDKPEEPVVVRDRRKVDPETGELRAQEAETDLAQEVAADAAGEGLAGPSGVATSGAEQDAAADVERQLAERTADLQRLQAEYANYRKRVDRDREAVIASTKASLVGELLPLIDDIERAESHGDLTGAFKAVADKLLATLQQAGLEAFGQEGEPFDPSVHEAVQHSTSPDVQGPTVSAVLRRGYRMGDRVVRAAMVAVTDSESVTPEPPADVAGDGDVTEQVSTPSGEQEQS</sequence>
<evidence type="ECO:0000256" key="10">
    <source>
        <dbReference type="HAMAP-Rule" id="MF_01151"/>
    </source>
</evidence>
<accession>A0A238Y7X3</accession>
<comment type="function">
    <text evidence="7 10 11">Participates actively in the response to hyperosmotic and heat shock by preventing the aggregation of stress-denatured proteins, in association with DnaK and GrpE. It is the nucleotide exchange factor for DnaK and may function as a thermosensor. Unfolded proteins bind initially to DnaJ; upon interaction with the DnaJ-bound protein, DnaK hydrolyzes its bound ATP, resulting in the formation of a stable complex. GrpE releases ADP from DnaK; ATP binding to DnaK triggers the release of the substrate protein, thus completing the reaction cycle. Several rounds of ATP-dependent interactions between DnaJ, DnaK and GrpE are required for fully efficient folding.</text>
</comment>
<evidence type="ECO:0000256" key="12">
    <source>
        <dbReference type="RuleBase" id="RU004478"/>
    </source>
</evidence>
<dbReference type="Proteomes" id="UP000198348">
    <property type="component" value="Unassembled WGS sequence"/>
</dbReference>
<dbReference type="PROSITE" id="PS01071">
    <property type="entry name" value="GRPE"/>
    <property type="match status" value="1"/>
</dbReference>
<dbReference type="SUPFAM" id="SSF51064">
    <property type="entry name" value="Head domain of nucleotide exchange factor GrpE"/>
    <property type="match status" value="1"/>
</dbReference>
<feature type="region of interest" description="Disordered" evidence="13">
    <location>
        <begin position="206"/>
        <end position="239"/>
    </location>
</feature>
<evidence type="ECO:0000256" key="4">
    <source>
        <dbReference type="ARBA" id="ARBA00022490"/>
    </source>
</evidence>
<dbReference type="GO" id="GO:0000774">
    <property type="term" value="F:adenyl-nucleotide exchange factor activity"/>
    <property type="evidence" value="ECO:0007669"/>
    <property type="project" value="InterPro"/>
</dbReference>
<dbReference type="OrthoDB" id="5191115at2"/>
<gene>
    <name evidence="10" type="primary">grpE</name>
    <name evidence="14" type="ORF">SAMN06265360_11429</name>
</gene>
<dbReference type="GO" id="GO:0051087">
    <property type="term" value="F:protein-folding chaperone binding"/>
    <property type="evidence" value="ECO:0007669"/>
    <property type="project" value="InterPro"/>
</dbReference>
<reference evidence="15" key="1">
    <citation type="submission" date="2017-06" db="EMBL/GenBank/DDBJ databases">
        <authorList>
            <person name="Varghese N."/>
            <person name="Submissions S."/>
        </authorList>
    </citation>
    <scope>NUCLEOTIDE SEQUENCE [LARGE SCALE GENOMIC DNA]</scope>
    <source>
        <strain evidence="15">DSM 45207</strain>
    </source>
</reference>
<dbReference type="PRINTS" id="PR00773">
    <property type="entry name" value="GRPEPROTEIN"/>
</dbReference>
<keyword evidence="4 10" id="KW-0963">Cytoplasm</keyword>
<feature type="compositionally biased region" description="Polar residues" evidence="13">
    <location>
        <begin position="227"/>
        <end position="239"/>
    </location>
</feature>
<dbReference type="SUPFAM" id="SSF58014">
    <property type="entry name" value="Coiled-coil domain of nucleotide exchange factor GrpE"/>
    <property type="match status" value="1"/>
</dbReference>
<evidence type="ECO:0000313" key="14">
    <source>
        <dbReference type="EMBL" id="SNR67100.1"/>
    </source>
</evidence>
<dbReference type="Pfam" id="PF01025">
    <property type="entry name" value="GrpE"/>
    <property type="match status" value="1"/>
</dbReference>
<name>A0A238Y7X3_9PSEU</name>
<dbReference type="GO" id="GO:0042803">
    <property type="term" value="F:protein homodimerization activity"/>
    <property type="evidence" value="ECO:0007669"/>
    <property type="project" value="InterPro"/>
</dbReference>
<dbReference type="InterPro" id="IPR000740">
    <property type="entry name" value="GrpE"/>
</dbReference>
<dbReference type="NCBIfam" id="NF010761">
    <property type="entry name" value="PRK14164.1"/>
    <property type="match status" value="1"/>
</dbReference>
<evidence type="ECO:0000256" key="5">
    <source>
        <dbReference type="ARBA" id="ARBA00023016"/>
    </source>
</evidence>
<keyword evidence="15" id="KW-1185">Reference proteome</keyword>
<evidence type="ECO:0000256" key="11">
    <source>
        <dbReference type="RuleBase" id="RU000639"/>
    </source>
</evidence>
<dbReference type="GO" id="GO:0005737">
    <property type="term" value="C:cytoplasm"/>
    <property type="evidence" value="ECO:0007669"/>
    <property type="project" value="UniProtKB-SubCell"/>
</dbReference>
<proteinExistence type="inferred from homology"/>
<dbReference type="EMBL" id="FZNW01000014">
    <property type="protein sequence ID" value="SNR67100.1"/>
    <property type="molecule type" value="Genomic_DNA"/>
</dbReference>
<dbReference type="AlphaFoldDB" id="A0A238Y7X3"/>
<comment type="subunit">
    <text evidence="3 10">Homodimer.</text>
</comment>
<organism evidence="14 15">
    <name type="scientific">Haloechinothrix alba</name>
    <dbReference type="NCBI Taxonomy" id="664784"/>
    <lineage>
        <taxon>Bacteria</taxon>
        <taxon>Bacillati</taxon>
        <taxon>Actinomycetota</taxon>
        <taxon>Actinomycetes</taxon>
        <taxon>Pseudonocardiales</taxon>
        <taxon>Pseudonocardiaceae</taxon>
        <taxon>Haloechinothrix</taxon>
    </lineage>
</organism>
<feature type="region of interest" description="Disordered" evidence="13">
    <location>
        <begin position="1"/>
        <end position="73"/>
    </location>
</feature>
<evidence type="ECO:0000256" key="1">
    <source>
        <dbReference type="ARBA" id="ARBA00004496"/>
    </source>
</evidence>
<dbReference type="PANTHER" id="PTHR21237">
    <property type="entry name" value="GRPE PROTEIN"/>
    <property type="match status" value="1"/>
</dbReference>
<evidence type="ECO:0000256" key="7">
    <source>
        <dbReference type="ARBA" id="ARBA00053401"/>
    </source>
</evidence>
<dbReference type="Gene3D" id="2.30.22.10">
    <property type="entry name" value="Head domain of nucleotide exchange factor GrpE"/>
    <property type="match status" value="1"/>
</dbReference>
<evidence type="ECO:0000256" key="8">
    <source>
        <dbReference type="ARBA" id="ARBA00072274"/>
    </source>
</evidence>
<keyword evidence="6 10" id="KW-0143">Chaperone</keyword>
<keyword evidence="5 10" id="KW-0346">Stress response</keyword>
<evidence type="ECO:0000256" key="6">
    <source>
        <dbReference type="ARBA" id="ARBA00023186"/>
    </source>
</evidence>
<dbReference type="PANTHER" id="PTHR21237:SF23">
    <property type="entry name" value="GRPE PROTEIN HOMOLOG, MITOCHONDRIAL"/>
    <property type="match status" value="1"/>
</dbReference>
<evidence type="ECO:0000313" key="15">
    <source>
        <dbReference type="Proteomes" id="UP000198348"/>
    </source>
</evidence>
<feature type="compositionally biased region" description="Basic and acidic residues" evidence="13">
    <location>
        <begin position="8"/>
        <end position="35"/>
    </location>
</feature>
<dbReference type="GO" id="GO:0051082">
    <property type="term" value="F:unfolded protein binding"/>
    <property type="evidence" value="ECO:0007669"/>
    <property type="project" value="TreeGrafter"/>
</dbReference>
<evidence type="ECO:0000256" key="3">
    <source>
        <dbReference type="ARBA" id="ARBA00011738"/>
    </source>
</evidence>